<comment type="caution">
    <text evidence="2">The sequence shown here is derived from an EMBL/GenBank/DDBJ whole genome shotgun (WGS) entry which is preliminary data.</text>
</comment>
<evidence type="ECO:0008006" key="4">
    <source>
        <dbReference type="Google" id="ProtNLM"/>
    </source>
</evidence>
<sequence length="287" mass="31846">MYIPVADHIGYAFEHAAGYLTKRAKEEATKPFELTHTQWVTVHWIEACIIVLLFTWNLWLARSIIFPFKLCAVACHEGCHALAGLLTGAKVKSIVLDPNQGGTTRMIGGFAFCNIGSTLIGSGLLFASFDQKASKIAAIPLFVHLTIVSLWARHSRFTLLNVTFIQGLILIFYIVAHGVFLRFLLALIGCMNVMYSVWDQLDDLVFHASPALSTSRASTYPPCLQKINESDVCAFQRLYPWLPAQVWGAIWTFVSCTGLTAAILGGIVTFKKDFAAQYFESQTFIPT</sequence>
<feature type="transmembrane region" description="Helical" evidence="1">
    <location>
        <begin position="106"/>
        <end position="127"/>
    </location>
</feature>
<reference evidence="2 3" key="1">
    <citation type="journal article" date="2018" name="Elife">
        <title>Functional genomics of lipid metabolism in the oleaginous yeast Rhodosporidium toruloides.</title>
        <authorList>
            <person name="Coradetti S.T."/>
            <person name="Pinel D."/>
            <person name="Geiselman G."/>
            <person name="Ito M."/>
            <person name="Mondo S."/>
            <person name="Reilly M.C."/>
            <person name="Cheng Y.F."/>
            <person name="Bauer S."/>
            <person name="Grigoriev I."/>
            <person name="Gladden J.M."/>
            <person name="Simmons B.A."/>
            <person name="Brem R."/>
            <person name="Arkin A.P."/>
            <person name="Skerker J.M."/>
        </authorList>
    </citation>
    <scope>NUCLEOTIDE SEQUENCE [LARGE SCALE GENOMIC DNA]</scope>
    <source>
        <strain evidence="2 3">NBRC 0880</strain>
    </source>
</reference>
<keyword evidence="1" id="KW-1133">Transmembrane helix</keyword>
<evidence type="ECO:0000256" key="1">
    <source>
        <dbReference type="SAM" id="Phobius"/>
    </source>
</evidence>
<dbReference type="PANTHER" id="PTHR33979:SF2">
    <property type="entry name" value="PEPTIDASE M50B-LIKE-DOMAIN-CONTAINING PROTEIN"/>
    <property type="match status" value="1"/>
</dbReference>
<dbReference type="Proteomes" id="UP000239560">
    <property type="component" value="Unassembled WGS sequence"/>
</dbReference>
<keyword evidence="1" id="KW-0472">Membrane</keyword>
<name>A0A2S9ZVL6_RHOTO</name>
<organism evidence="2 3">
    <name type="scientific">Rhodotorula toruloides</name>
    <name type="common">Yeast</name>
    <name type="synonym">Rhodosporidium toruloides</name>
    <dbReference type="NCBI Taxonomy" id="5286"/>
    <lineage>
        <taxon>Eukaryota</taxon>
        <taxon>Fungi</taxon>
        <taxon>Dikarya</taxon>
        <taxon>Basidiomycota</taxon>
        <taxon>Pucciniomycotina</taxon>
        <taxon>Microbotryomycetes</taxon>
        <taxon>Sporidiobolales</taxon>
        <taxon>Sporidiobolaceae</taxon>
        <taxon>Rhodotorula</taxon>
    </lineage>
</organism>
<evidence type="ECO:0000313" key="2">
    <source>
        <dbReference type="EMBL" id="PRQ69795.1"/>
    </source>
</evidence>
<gene>
    <name evidence="2" type="ORF">AAT19DRAFT_11816</name>
</gene>
<dbReference type="EMBL" id="LCTV02000018">
    <property type="protein sequence ID" value="PRQ69795.1"/>
    <property type="molecule type" value="Genomic_DNA"/>
</dbReference>
<dbReference type="PANTHER" id="PTHR33979">
    <property type="entry name" value="OS02G0221600 PROTEIN"/>
    <property type="match status" value="1"/>
</dbReference>
<evidence type="ECO:0000313" key="3">
    <source>
        <dbReference type="Proteomes" id="UP000239560"/>
    </source>
</evidence>
<protein>
    <recommendedName>
        <fullName evidence="4">Peptidase M50B-like-domain containing protein</fullName>
    </recommendedName>
</protein>
<dbReference type="AlphaFoldDB" id="A0A2S9ZVL6"/>
<feature type="transmembrane region" description="Helical" evidence="1">
    <location>
        <begin position="133"/>
        <end position="152"/>
    </location>
</feature>
<dbReference type="Pfam" id="PF13398">
    <property type="entry name" value="Peptidase_M50B"/>
    <property type="match status" value="1"/>
</dbReference>
<keyword evidence="1" id="KW-0812">Transmembrane</keyword>
<proteinExistence type="predicted"/>
<dbReference type="InterPro" id="IPR049500">
    <property type="entry name" value="Peptidase_M50B-like"/>
</dbReference>
<accession>A0A2S9ZVL6</accession>
<dbReference type="OrthoDB" id="40823at2759"/>
<feature type="transmembrane region" description="Helical" evidence="1">
    <location>
        <begin position="164"/>
        <end position="188"/>
    </location>
</feature>
<feature type="transmembrane region" description="Helical" evidence="1">
    <location>
        <begin position="41"/>
        <end position="60"/>
    </location>
</feature>
<feature type="transmembrane region" description="Helical" evidence="1">
    <location>
        <begin position="246"/>
        <end position="270"/>
    </location>
</feature>